<keyword evidence="10 16" id="KW-0133">Cell shape</keyword>
<feature type="active site" evidence="16">
    <location>
        <position position="176"/>
    </location>
</feature>
<accession>A0ABX2RFW7</accession>
<evidence type="ECO:0000256" key="16">
    <source>
        <dbReference type="HAMAP-Rule" id="MF_00037"/>
    </source>
</evidence>
<keyword evidence="7 16" id="KW-0285">Flavoprotein</keyword>
<comment type="cofactor">
    <cofactor evidence="1 16">
        <name>FAD</name>
        <dbReference type="ChEBI" id="CHEBI:57692"/>
    </cofactor>
</comment>
<dbReference type="InterPro" id="IPR016167">
    <property type="entry name" value="FAD-bd_PCMH_sub1"/>
</dbReference>
<evidence type="ECO:0000256" key="11">
    <source>
        <dbReference type="ARBA" id="ARBA00022984"/>
    </source>
</evidence>
<reference evidence="18 19" key="1">
    <citation type="submission" date="2020-07" db="EMBL/GenBank/DDBJ databases">
        <title>Genomic Encyclopedia of Type Strains, Phase III (KMG-III): the genomes of soil and plant-associated and newly described type strains.</title>
        <authorList>
            <person name="Whitman W."/>
        </authorList>
    </citation>
    <scope>NUCLEOTIDE SEQUENCE [LARGE SCALE GENOMIC DNA]</scope>
    <source>
        <strain evidence="18 19">DSM 11255</strain>
    </source>
</reference>
<protein>
    <recommendedName>
        <fullName evidence="16">UDP-N-acetylenolpyruvoylglucosamine reductase</fullName>
        <ecNumber evidence="16">1.3.1.98</ecNumber>
    </recommendedName>
    <alternativeName>
        <fullName evidence="16">UDP-N-acetylmuramate dehydrogenase</fullName>
    </alternativeName>
</protein>
<comment type="function">
    <text evidence="2 16">Cell wall formation.</text>
</comment>
<evidence type="ECO:0000256" key="3">
    <source>
        <dbReference type="ARBA" id="ARBA00004496"/>
    </source>
</evidence>
<keyword evidence="9 16" id="KW-0521">NADP</keyword>
<dbReference type="Gene3D" id="3.90.78.10">
    <property type="entry name" value="UDP-N-acetylenolpyruvoylglucosamine reductase, C-terminal domain"/>
    <property type="match status" value="1"/>
</dbReference>
<keyword evidence="13 16" id="KW-0131">Cell cycle</keyword>
<dbReference type="SUPFAM" id="SSF56176">
    <property type="entry name" value="FAD-binding/transporter-associated domain-like"/>
    <property type="match status" value="1"/>
</dbReference>
<proteinExistence type="inferred from homology"/>
<dbReference type="Proteomes" id="UP000604066">
    <property type="component" value="Unassembled WGS sequence"/>
</dbReference>
<dbReference type="InterPro" id="IPR016169">
    <property type="entry name" value="FAD-bd_PCMH_sub2"/>
</dbReference>
<comment type="subcellular location">
    <subcellularLocation>
        <location evidence="3 16">Cytoplasm</location>
    </subcellularLocation>
</comment>
<dbReference type="Gene3D" id="3.30.465.10">
    <property type="match status" value="1"/>
</dbReference>
<keyword evidence="6 16" id="KW-0132">Cell division</keyword>
<dbReference type="HAMAP" id="MF_00037">
    <property type="entry name" value="MurB"/>
    <property type="match status" value="1"/>
</dbReference>
<evidence type="ECO:0000256" key="14">
    <source>
        <dbReference type="ARBA" id="ARBA00023316"/>
    </source>
</evidence>
<evidence type="ECO:0000256" key="12">
    <source>
        <dbReference type="ARBA" id="ARBA00023002"/>
    </source>
</evidence>
<dbReference type="NCBIfam" id="NF010480">
    <property type="entry name" value="PRK13905.1"/>
    <property type="match status" value="1"/>
</dbReference>
<dbReference type="EMBL" id="JACCBS010000003">
    <property type="protein sequence ID" value="NYE58782.1"/>
    <property type="molecule type" value="Genomic_DNA"/>
</dbReference>
<feature type="active site" evidence="16">
    <location>
        <position position="296"/>
    </location>
</feature>
<dbReference type="EC" id="1.3.1.98" evidence="16"/>
<comment type="pathway">
    <text evidence="4 16">Cell wall biogenesis; peptidoglycan biosynthesis.</text>
</comment>
<dbReference type="Pfam" id="PF02873">
    <property type="entry name" value="MurB_C"/>
    <property type="match status" value="1"/>
</dbReference>
<dbReference type="PANTHER" id="PTHR21071">
    <property type="entry name" value="UDP-N-ACETYLENOLPYRUVOYLGLUCOSAMINE REDUCTASE"/>
    <property type="match status" value="1"/>
</dbReference>
<keyword evidence="11 16" id="KW-0573">Peptidoglycan synthesis</keyword>
<comment type="catalytic activity">
    <reaction evidence="15 16">
        <text>UDP-N-acetyl-alpha-D-muramate + NADP(+) = UDP-N-acetyl-3-O-(1-carboxyvinyl)-alpha-D-glucosamine + NADPH + H(+)</text>
        <dbReference type="Rhea" id="RHEA:12248"/>
        <dbReference type="ChEBI" id="CHEBI:15378"/>
        <dbReference type="ChEBI" id="CHEBI:57783"/>
        <dbReference type="ChEBI" id="CHEBI:58349"/>
        <dbReference type="ChEBI" id="CHEBI:68483"/>
        <dbReference type="ChEBI" id="CHEBI:70757"/>
        <dbReference type="EC" id="1.3.1.98"/>
    </reaction>
</comment>
<dbReference type="InterPro" id="IPR006094">
    <property type="entry name" value="Oxid_FAD_bind_N"/>
</dbReference>
<evidence type="ECO:0000313" key="19">
    <source>
        <dbReference type="Proteomes" id="UP000604066"/>
    </source>
</evidence>
<evidence type="ECO:0000313" key="18">
    <source>
        <dbReference type="EMBL" id="NYE58782.1"/>
    </source>
</evidence>
<keyword evidence="14 16" id="KW-0961">Cell wall biogenesis/degradation</keyword>
<keyword evidence="8 16" id="KW-0274">FAD</keyword>
<gene>
    <name evidence="16" type="primary">murB</name>
    <name evidence="18" type="ORF">HDG70_002533</name>
</gene>
<evidence type="ECO:0000256" key="15">
    <source>
        <dbReference type="ARBA" id="ARBA00048914"/>
    </source>
</evidence>
<dbReference type="GO" id="GO:0008762">
    <property type="term" value="F:UDP-N-acetylmuramate dehydrogenase activity"/>
    <property type="evidence" value="ECO:0007669"/>
    <property type="project" value="UniProtKB-EC"/>
</dbReference>
<dbReference type="PROSITE" id="PS51387">
    <property type="entry name" value="FAD_PCMH"/>
    <property type="match status" value="1"/>
</dbReference>
<sequence>MDKAKLKEELTKRISSPVLENEPLAQHTTWKIGGPADFLIEPQSIEELSLVIRFLTENAVNFRVIGNGSNILVLDRGFRGVIIKTKKINKVEITAGGQVFAEAGVLLPALAARALKFGLSGLEELCAIPGSVGGAVRQNAGAHGKEIKDVLKRVWTINEKGELKEFFANECGFKYRSSRFKEEKQWIVKAEFSLNPGDKKEILKKIREFREKRLASQPLEFPNAGSVFKNPEGIPAWKLIKEAGAQGLKKGGAMVSEKHANFIINTGGASAADVIYLINKIQELVWKKFSVKLLLEVEVLGE</sequence>
<evidence type="ECO:0000256" key="2">
    <source>
        <dbReference type="ARBA" id="ARBA00003921"/>
    </source>
</evidence>
<evidence type="ECO:0000256" key="13">
    <source>
        <dbReference type="ARBA" id="ARBA00023306"/>
    </source>
</evidence>
<organism evidence="18 19">
    <name type="scientific">Carboxydothermus ferrireducens DSM 11255</name>
    <dbReference type="NCBI Taxonomy" id="1119529"/>
    <lineage>
        <taxon>Bacteria</taxon>
        <taxon>Bacillati</taxon>
        <taxon>Bacillota</taxon>
        <taxon>Clostridia</taxon>
        <taxon>Thermoanaerobacterales</taxon>
        <taxon>Thermoanaerobacteraceae</taxon>
        <taxon>Carboxydothermus</taxon>
    </lineage>
</organism>
<dbReference type="RefSeq" id="WP_028051973.1">
    <property type="nucleotide sequence ID" value="NZ_ATYG01000012.1"/>
</dbReference>
<feature type="active site" description="Proton donor" evidence="16">
    <location>
        <position position="226"/>
    </location>
</feature>
<comment type="similarity">
    <text evidence="16">Belongs to the MurB family.</text>
</comment>
<keyword evidence="5 16" id="KW-0963">Cytoplasm</keyword>
<evidence type="ECO:0000256" key="7">
    <source>
        <dbReference type="ARBA" id="ARBA00022630"/>
    </source>
</evidence>
<evidence type="ECO:0000256" key="6">
    <source>
        <dbReference type="ARBA" id="ARBA00022618"/>
    </source>
</evidence>
<dbReference type="Gene3D" id="3.30.43.10">
    <property type="entry name" value="Uridine Diphospho-n-acetylenolpyruvylglucosamine Reductase, domain 2"/>
    <property type="match status" value="1"/>
</dbReference>
<keyword evidence="19" id="KW-1185">Reference proteome</keyword>
<evidence type="ECO:0000256" key="1">
    <source>
        <dbReference type="ARBA" id="ARBA00001974"/>
    </source>
</evidence>
<evidence type="ECO:0000256" key="4">
    <source>
        <dbReference type="ARBA" id="ARBA00004752"/>
    </source>
</evidence>
<evidence type="ECO:0000256" key="8">
    <source>
        <dbReference type="ARBA" id="ARBA00022827"/>
    </source>
</evidence>
<name>A0ABX2RFW7_9THEO</name>
<evidence type="ECO:0000259" key="17">
    <source>
        <dbReference type="PROSITE" id="PS51387"/>
    </source>
</evidence>
<comment type="caution">
    <text evidence="18">The sequence shown here is derived from an EMBL/GenBank/DDBJ whole genome shotgun (WGS) entry which is preliminary data.</text>
</comment>
<evidence type="ECO:0000256" key="5">
    <source>
        <dbReference type="ARBA" id="ARBA00022490"/>
    </source>
</evidence>
<dbReference type="SUPFAM" id="SSF56194">
    <property type="entry name" value="Uridine diphospho-N-Acetylenolpyruvylglucosamine reductase, MurB, C-terminal domain"/>
    <property type="match status" value="1"/>
</dbReference>
<evidence type="ECO:0000256" key="9">
    <source>
        <dbReference type="ARBA" id="ARBA00022857"/>
    </source>
</evidence>
<dbReference type="InterPro" id="IPR011601">
    <property type="entry name" value="MurB_C"/>
</dbReference>
<dbReference type="InterPro" id="IPR016166">
    <property type="entry name" value="FAD-bd_PCMH"/>
</dbReference>
<dbReference type="NCBIfam" id="TIGR00179">
    <property type="entry name" value="murB"/>
    <property type="match status" value="1"/>
</dbReference>
<evidence type="ECO:0000256" key="10">
    <source>
        <dbReference type="ARBA" id="ARBA00022960"/>
    </source>
</evidence>
<dbReference type="Pfam" id="PF01565">
    <property type="entry name" value="FAD_binding_4"/>
    <property type="match status" value="1"/>
</dbReference>
<dbReference type="PANTHER" id="PTHR21071:SF4">
    <property type="entry name" value="UDP-N-ACETYLENOLPYRUVOYLGLUCOSAMINE REDUCTASE"/>
    <property type="match status" value="1"/>
</dbReference>
<feature type="domain" description="FAD-binding PCMH-type" evidence="17">
    <location>
        <begin position="31"/>
        <end position="213"/>
    </location>
</feature>
<keyword evidence="12 16" id="KW-0560">Oxidoreductase</keyword>
<dbReference type="InterPro" id="IPR003170">
    <property type="entry name" value="MurB"/>
</dbReference>
<dbReference type="InterPro" id="IPR036635">
    <property type="entry name" value="MurB_C_sf"/>
</dbReference>
<dbReference type="InterPro" id="IPR036318">
    <property type="entry name" value="FAD-bd_PCMH-like_sf"/>
</dbReference>